<reference evidence="3 4" key="1">
    <citation type="submission" date="2022-07" db="EMBL/GenBank/DDBJ databases">
        <title>Methylomonas rivi sp. nov., Methylomonas rosea sp. nov., Methylomonas aureus sp. nov. and Methylomonas subterranea sp. nov., four novel methanotrophs isolated from a freshwater creek and the deep terrestrial subsurface.</title>
        <authorList>
            <person name="Abin C."/>
            <person name="Sankaranarayanan K."/>
            <person name="Garner C."/>
            <person name="Sindelar R."/>
            <person name="Kotary K."/>
            <person name="Garner R."/>
            <person name="Barclay S."/>
            <person name="Lawson P."/>
            <person name="Krumholz L."/>
        </authorList>
    </citation>
    <scope>NUCLEOTIDE SEQUENCE [LARGE SCALE GENOMIC DNA]</scope>
    <source>
        <strain evidence="3 4">WSC-6</strain>
    </source>
</reference>
<evidence type="ECO:0000313" key="4">
    <source>
        <dbReference type="Proteomes" id="UP001524586"/>
    </source>
</evidence>
<comment type="caution">
    <text evidence="3">The sequence shown here is derived from an EMBL/GenBank/DDBJ whole genome shotgun (WGS) entry which is preliminary data.</text>
</comment>
<dbReference type="InterPro" id="IPR006121">
    <property type="entry name" value="HMA_dom"/>
</dbReference>
<accession>A0ABT1U1P9</accession>
<dbReference type="Pfam" id="PF00403">
    <property type="entry name" value="HMA"/>
    <property type="match status" value="1"/>
</dbReference>
<dbReference type="InterPro" id="IPR001802">
    <property type="entry name" value="MerP/CopZ"/>
</dbReference>
<dbReference type="PANTHER" id="PTHR46594">
    <property type="entry name" value="P-TYPE CATION-TRANSPORTING ATPASE"/>
    <property type="match status" value="1"/>
</dbReference>
<dbReference type="SUPFAM" id="SSF55008">
    <property type="entry name" value="HMA, heavy metal-associated domain"/>
    <property type="match status" value="1"/>
</dbReference>
<keyword evidence="1" id="KW-0479">Metal-binding</keyword>
<dbReference type="CDD" id="cd00371">
    <property type="entry name" value="HMA"/>
    <property type="match status" value="1"/>
</dbReference>
<organism evidence="3 4">
    <name type="scientific">Methylomonas rivi</name>
    <dbReference type="NCBI Taxonomy" id="2952226"/>
    <lineage>
        <taxon>Bacteria</taxon>
        <taxon>Pseudomonadati</taxon>
        <taxon>Pseudomonadota</taxon>
        <taxon>Gammaproteobacteria</taxon>
        <taxon>Methylococcales</taxon>
        <taxon>Methylococcaceae</taxon>
        <taxon>Methylomonas</taxon>
    </lineage>
</organism>
<dbReference type="Proteomes" id="UP001524586">
    <property type="component" value="Unassembled WGS sequence"/>
</dbReference>
<feature type="domain" description="HMA" evidence="2">
    <location>
        <begin position="3"/>
        <end position="69"/>
    </location>
</feature>
<dbReference type="PROSITE" id="PS50846">
    <property type="entry name" value="HMA_2"/>
    <property type="match status" value="1"/>
</dbReference>
<dbReference type="InterPro" id="IPR036163">
    <property type="entry name" value="HMA_dom_sf"/>
</dbReference>
<dbReference type="PANTHER" id="PTHR46594:SF4">
    <property type="entry name" value="P-TYPE CATION-TRANSPORTING ATPASE"/>
    <property type="match status" value="1"/>
</dbReference>
<gene>
    <name evidence="3" type="ORF">NP596_03785</name>
</gene>
<sequence length="69" mass="7234">MSESASINVTGMKCGGCENTVTTALKAIDGVLSVKASHQDKKVEVEFDPGKTDLDEIEDAITDAGFSVE</sequence>
<dbReference type="RefSeq" id="WP_256613901.1">
    <property type="nucleotide sequence ID" value="NZ_JANIBK010000011.1"/>
</dbReference>
<name>A0ABT1U1P9_9GAMM</name>
<protein>
    <submittedName>
        <fullName evidence="3">Cation transporter</fullName>
    </submittedName>
</protein>
<evidence type="ECO:0000259" key="2">
    <source>
        <dbReference type="PROSITE" id="PS50846"/>
    </source>
</evidence>
<dbReference type="Gene3D" id="3.30.70.100">
    <property type="match status" value="1"/>
</dbReference>
<proteinExistence type="predicted"/>
<dbReference type="EMBL" id="JANIBK010000011">
    <property type="protein sequence ID" value="MCQ8127571.1"/>
    <property type="molecule type" value="Genomic_DNA"/>
</dbReference>
<dbReference type="PRINTS" id="PR00946">
    <property type="entry name" value="HGSCAVENGER"/>
</dbReference>
<evidence type="ECO:0000313" key="3">
    <source>
        <dbReference type="EMBL" id="MCQ8127571.1"/>
    </source>
</evidence>
<evidence type="ECO:0000256" key="1">
    <source>
        <dbReference type="ARBA" id="ARBA00022723"/>
    </source>
</evidence>
<keyword evidence="4" id="KW-1185">Reference proteome</keyword>